<dbReference type="PRINTS" id="PR00034">
    <property type="entry name" value="HTHCRP"/>
</dbReference>
<gene>
    <name evidence="6" type="ORF">FRC54_09620</name>
</gene>
<dbReference type="Gene3D" id="1.10.10.10">
    <property type="entry name" value="Winged helix-like DNA-binding domain superfamily/Winged helix DNA-binding domain"/>
    <property type="match status" value="1"/>
</dbReference>
<keyword evidence="3" id="KW-0804">Transcription</keyword>
<evidence type="ECO:0000256" key="3">
    <source>
        <dbReference type="ARBA" id="ARBA00023163"/>
    </source>
</evidence>
<dbReference type="GO" id="GO:0006355">
    <property type="term" value="P:regulation of DNA-templated transcription"/>
    <property type="evidence" value="ECO:0007669"/>
    <property type="project" value="InterPro"/>
</dbReference>
<feature type="domain" description="Cyclic nucleotide-binding" evidence="4">
    <location>
        <begin position="24"/>
        <end position="145"/>
    </location>
</feature>
<dbReference type="Gene3D" id="2.60.120.10">
    <property type="entry name" value="Jelly Rolls"/>
    <property type="match status" value="1"/>
</dbReference>
<proteinExistence type="predicted"/>
<dbReference type="InterPro" id="IPR018490">
    <property type="entry name" value="cNMP-bd_dom_sf"/>
</dbReference>
<organism evidence="6 7">
    <name type="scientific">Candidatus Weimeria bifida</name>
    <dbReference type="NCBI Taxonomy" id="2599074"/>
    <lineage>
        <taxon>Bacteria</taxon>
        <taxon>Bacillati</taxon>
        <taxon>Bacillota</taxon>
        <taxon>Clostridia</taxon>
        <taxon>Lachnospirales</taxon>
        <taxon>Lachnospiraceae</taxon>
        <taxon>Candidatus Weimeria</taxon>
    </lineage>
</organism>
<dbReference type="InterPro" id="IPR036388">
    <property type="entry name" value="WH-like_DNA-bd_sf"/>
</dbReference>
<dbReference type="Proteomes" id="UP000460257">
    <property type="component" value="Unassembled WGS sequence"/>
</dbReference>
<dbReference type="Pfam" id="PF00027">
    <property type="entry name" value="cNMP_binding"/>
    <property type="match status" value="1"/>
</dbReference>
<dbReference type="InterPro" id="IPR014710">
    <property type="entry name" value="RmlC-like_jellyroll"/>
</dbReference>
<evidence type="ECO:0000259" key="4">
    <source>
        <dbReference type="PROSITE" id="PS50042"/>
    </source>
</evidence>
<keyword evidence="1" id="KW-0805">Transcription regulation</keyword>
<dbReference type="CDD" id="cd00038">
    <property type="entry name" value="CAP_ED"/>
    <property type="match status" value="1"/>
</dbReference>
<feature type="domain" description="HTH crp-type" evidence="5">
    <location>
        <begin position="159"/>
        <end position="229"/>
    </location>
</feature>
<dbReference type="PROSITE" id="PS51063">
    <property type="entry name" value="HTH_CRP_2"/>
    <property type="match status" value="1"/>
</dbReference>
<dbReference type="InterPro" id="IPR012318">
    <property type="entry name" value="HTH_CRP"/>
</dbReference>
<comment type="caution">
    <text evidence="6">The sequence shown here is derived from an EMBL/GenBank/DDBJ whole genome shotgun (WGS) entry which is preliminary data.</text>
</comment>
<accession>A0A6N7J0J5</accession>
<sequence>MIEHAAVNSILDYSEQLPESVQDVLKELFKNAPLGIFQEMEIREIPSGTHFVRENDPASRVYFLIKGEVSAIEHRVLGTNYKFTTYSAFESFGTMESLLGYDLYAATLQTETDCIFFKMERSAYERWMDKDSHALKLLTKDTCEYLLREARRDRVFRFLPGKDSLLMLLALEYEDRADQKGNCRLTFTRQQIADFSGLSVRTVNRVVQQLDEEGFFDHNRSVFKINKQQYRKMREYLNRFISD</sequence>
<dbReference type="SUPFAM" id="SSF46785">
    <property type="entry name" value="Winged helix' DNA-binding domain"/>
    <property type="match status" value="1"/>
</dbReference>
<dbReference type="PROSITE" id="PS50042">
    <property type="entry name" value="CNMP_BINDING_3"/>
    <property type="match status" value="1"/>
</dbReference>
<dbReference type="Pfam" id="PF13545">
    <property type="entry name" value="HTH_Crp_2"/>
    <property type="match status" value="1"/>
</dbReference>
<protein>
    <submittedName>
        <fullName evidence="6">Crp/Fnr family transcriptional regulator</fullName>
    </submittedName>
</protein>
<evidence type="ECO:0000313" key="6">
    <source>
        <dbReference type="EMBL" id="MQN02136.1"/>
    </source>
</evidence>
<evidence type="ECO:0000259" key="5">
    <source>
        <dbReference type="PROSITE" id="PS51063"/>
    </source>
</evidence>
<dbReference type="SUPFAM" id="SSF51206">
    <property type="entry name" value="cAMP-binding domain-like"/>
    <property type="match status" value="1"/>
</dbReference>
<dbReference type="InterPro" id="IPR000595">
    <property type="entry name" value="cNMP-bd_dom"/>
</dbReference>
<name>A0A6N7J0J5_9FIRM</name>
<evidence type="ECO:0000256" key="1">
    <source>
        <dbReference type="ARBA" id="ARBA00023015"/>
    </source>
</evidence>
<keyword evidence="7" id="KW-1185">Reference proteome</keyword>
<evidence type="ECO:0000313" key="7">
    <source>
        <dbReference type="Proteomes" id="UP000460257"/>
    </source>
</evidence>
<dbReference type="AlphaFoldDB" id="A0A6N7J0J5"/>
<dbReference type="InterPro" id="IPR036390">
    <property type="entry name" value="WH_DNA-bd_sf"/>
</dbReference>
<evidence type="ECO:0000256" key="2">
    <source>
        <dbReference type="ARBA" id="ARBA00023125"/>
    </source>
</evidence>
<reference evidence="6" key="1">
    <citation type="journal article" date="2020" name="Appl. Environ. Microbiol.">
        <title>Medium-Chain Fatty Acid Synthesis by 'Candidatus Weimeria bifida' gen. nov., sp. nov., and 'Candidatus Pseudoramibacter fermentans' sp. nov.</title>
        <authorList>
            <person name="Scarborough M.J."/>
            <person name="Myers K.S."/>
            <person name="Donohue T.J."/>
            <person name="Noguera D.R."/>
        </authorList>
    </citation>
    <scope>NUCLEOTIDE SEQUENCE</scope>
    <source>
        <strain evidence="6">LCO1.1</strain>
    </source>
</reference>
<keyword evidence="2" id="KW-0238">DNA-binding</keyword>
<dbReference type="GO" id="GO:0003677">
    <property type="term" value="F:DNA binding"/>
    <property type="evidence" value="ECO:0007669"/>
    <property type="project" value="UniProtKB-KW"/>
</dbReference>
<dbReference type="EMBL" id="VOGC01000007">
    <property type="protein sequence ID" value="MQN02136.1"/>
    <property type="molecule type" value="Genomic_DNA"/>
</dbReference>